<comment type="caution">
    <text evidence="2">The sequence shown here is derived from an EMBL/GenBank/DDBJ whole genome shotgun (WGS) entry which is preliminary data.</text>
</comment>
<dbReference type="EMBL" id="JACSDY010000006">
    <property type="protein sequence ID" value="KAF7425098.1"/>
    <property type="molecule type" value="Genomic_DNA"/>
</dbReference>
<dbReference type="AlphaFoldDB" id="A0A834U9V2"/>
<evidence type="ECO:0000256" key="1">
    <source>
        <dbReference type="SAM" id="MobiDB-lite"/>
    </source>
</evidence>
<protein>
    <submittedName>
        <fullName evidence="2">Uncharacterized protein</fullName>
    </submittedName>
</protein>
<dbReference type="Proteomes" id="UP000600918">
    <property type="component" value="Unassembled WGS sequence"/>
</dbReference>
<name>A0A834U9V2_VESPE</name>
<sequence>MNDGLSRGKDGRKEGRKEQQQQQQQQRTYTWSMSHRVSAKRIILSVMGKHLCIYCRTNGWHNAGTKAINAHYHRLISNVPSSETFLMPLTIGGDLFARPFTIYATERGGVWS</sequence>
<gene>
    <name evidence="2" type="ORF">H0235_007536</name>
</gene>
<evidence type="ECO:0000313" key="3">
    <source>
        <dbReference type="Proteomes" id="UP000600918"/>
    </source>
</evidence>
<feature type="region of interest" description="Disordered" evidence="1">
    <location>
        <begin position="1"/>
        <end position="32"/>
    </location>
</feature>
<evidence type="ECO:0000313" key="2">
    <source>
        <dbReference type="EMBL" id="KAF7425098.1"/>
    </source>
</evidence>
<feature type="compositionally biased region" description="Basic and acidic residues" evidence="1">
    <location>
        <begin position="1"/>
        <end position="19"/>
    </location>
</feature>
<organism evidence="2 3">
    <name type="scientific">Vespula pensylvanica</name>
    <name type="common">Western yellow jacket</name>
    <name type="synonym">Wasp</name>
    <dbReference type="NCBI Taxonomy" id="30213"/>
    <lineage>
        <taxon>Eukaryota</taxon>
        <taxon>Metazoa</taxon>
        <taxon>Ecdysozoa</taxon>
        <taxon>Arthropoda</taxon>
        <taxon>Hexapoda</taxon>
        <taxon>Insecta</taxon>
        <taxon>Pterygota</taxon>
        <taxon>Neoptera</taxon>
        <taxon>Endopterygota</taxon>
        <taxon>Hymenoptera</taxon>
        <taxon>Apocrita</taxon>
        <taxon>Aculeata</taxon>
        <taxon>Vespoidea</taxon>
        <taxon>Vespidae</taxon>
        <taxon>Vespinae</taxon>
        <taxon>Vespula</taxon>
    </lineage>
</organism>
<keyword evidence="3" id="KW-1185">Reference proteome</keyword>
<reference evidence="2" key="1">
    <citation type="journal article" date="2020" name="G3 (Bethesda)">
        <title>High-Quality Assemblies for Three Invasive Social Wasps from the &lt;i&gt;Vespula&lt;/i&gt; Genus.</title>
        <authorList>
            <person name="Harrop T.W.R."/>
            <person name="Guhlin J."/>
            <person name="McLaughlin G.M."/>
            <person name="Permina E."/>
            <person name="Stockwell P."/>
            <person name="Gilligan J."/>
            <person name="Le Lec M.F."/>
            <person name="Gruber M.A.M."/>
            <person name="Quinn O."/>
            <person name="Lovegrove M."/>
            <person name="Duncan E.J."/>
            <person name="Remnant E.J."/>
            <person name="Van Eeckhoven J."/>
            <person name="Graham B."/>
            <person name="Knapp R.A."/>
            <person name="Langford K.W."/>
            <person name="Kronenberg Z."/>
            <person name="Press M.O."/>
            <person name="Eacker S.M."/>
            <person name="Wilson-Rankin E.E."/>
            <person name="Purcell J."/>
            <person name="Lester P.J."/>
            <person name="Dearden P.K."/>
        </authorList>
    </citation>
    <scope>NUCLEOTIDE SEQUENCE</scope>
    <source>
        <strain evidence="2">Volc-1</strain>
    </source>
</reference>
<accession>A0A834U9V2</accession>
<proteinExistence type="predicted"/>